<dbReference type="RefSeq" id="WP_212695323.1">
    <property type="nucleotide sequence ID" value="NZ_CP058649.1"/>
</dbReference>
<keyword evidence="1 2" id="KW-0378">Hydrolase</keyword>
<organism evidence="2 3">
    <name type="scientific">Vallitalea pronyensis</name>
    <dbReference type="NCBI Taxonomy" id="1348613"/>
    <lineage>
        <taxon>Bacteria</taxon>
        <taxon>Bacillati</taxon>
        <taxon>Bacillota</taxon>
        <taxon>Clostridia</taxon>
        <taxon>Lachnospirales</taxon>
        <taxon>Vallitaleaceae</taxon>
        <taxon>Vallitalea</taxon>
    </lineage>
</organism>
<proteinExistence type="predicted"/>
<accession>A0A8J8MN68</accession>
<dbReference type="PANTHER" id="PTHR33886:SF8">
    <property type="entry name" value="UNSATURATED RHAMNOGALACTURONAN HYDROLASE (EUROFUNG)"/>
    <property type="match status" value="1"/>
</dbReference>
<dbReference type="SUPFAM" id="SSF48208">
    <property type="entry name" value="Six-hairpin glycosidases"/>
    <property type="match status" value="1"/>
</dbReference>
<reference evidence="2" key="1">
    <citation type="submission" date="2020-07" db="EMBL/GenBank/DDBJ databases">
        <title>Vallitalea pronyensis genome.</title>
        <authorList>
            <person name="Postec A."/>
        </authorList>
    </citation>
    <scope>NUCLEOTIDE SEQUENCE</scope>
    <source>
        <strain evidence="2">FatNI3</strain>
    </source>
</reference>
<dbReference type="InterPro" id="IPR008928">
    <property type="entry name" value="6-hairpin_glycosidase_sf"/>
</dbReference>
<dbReference type="Pfam" id="PF07470">
    <property type="entry name" value="Glyco_hydro_88"/>
    <property type="match status" value="1"/>
</dbReference>
<dbReference type="InterPro" id="IPR012341">
    <property type="entry name" value="6hp_glycosidase-like_sf"/>
</dbReference>
<dbReference type="PANTHER" id="PTHR33886">
    <property type="entry name" value="UNSATURATED RHAMNOGALACTURONAN HYDROLASE (EUROFUNG)"/>
    <property type="match status" value="1"/>
</dbReference>
<dbReference type="InterPro" id="IPR052043">
    <property type="entry name" value="PolySaccharide_Degr_Enz"/>
</dbReference>
<dbReference type="KEGG" id="vpy:HZI73_21015"/>
<evidence type="ECO:0000313" key="2">
    <source>
        <dbReference type="EMBL" id="QUI24631.1"/>
    </source>
</evidence>
<evidence type="ECO:0000313" key="3">
    <source>
        <dbReference type="Proteomes" id="UP000683246"/>
    </source>
</evidence>
<dbReference type="Gene3D" id="1.50.10.10">
    <property type="match status" value="1"/>
</dbReference>
<evidence type="ECO:0000256" key="1">
    <source>
        <dbReference type="ARBA" id="ARBA00022801"/>
    </source>
</evidence>
<name>A0A8J8MN68_9FIRM</name>
<protein>
    <submittedName>
        <fullName evidence="2">Glycoside hydrolase family 88 protein</fullName>
    </submittedName>
</protein>
<dbReference type="GO" id="GO:0016787">
    <property type="term" value="F:hydrolase activity"/>
    <property type="evidence" value="ECO:0007669"/>
    <property type="project" value="UniProtKB-KW"/>
</dbReference>
<sequence length="368" mass="43152">MKNNLEEKINVLSESFKKVLYTDDVKFLDNMENNNLGGDDISKYRFWEWTQGVGLYGFWKLFQHTKNTYYLETLEKYYEERFKEGLPSKNINTTTPMLTLANLCEFNKNPTYLDACISWAEWIMHELPRTKEGGFQHMTSDTLNDQELWDDTLFMTVLFLAKMGKMTDNRAYIEEAKYQFLLHIKYLAHAKTGLWYHGWTFNGSHNFVKALWGRGNCWVTMAIPEFIEMIELEDSMKKYLMHTLERQVISLRKFQNEEGMWHTLIDDKESYAESSATAGFGYGILKACRLGILDEKYRKVALKAIEPILKRIDKDGVVKQVSYGTPMGRDHKDFYKNIPLEPMPYGQALALLFFIEGLMYQDANKKAQ</sequence>
<dbReference type="InterPro" id="IPR010905">
    <property type="entry name" value="Glyco_hydro_88"/>
</dbReference>
<keyword evidence="3" id="KW-1185">Reference proteome</keyword>
<dbReference type="AlphaFoldDB" id="A0A8J8MN68"/>
<dbReference type="Proteomes" id="UP000683246">
    <property type="component" value="Chromosome"/>
</dbReference>
<gene>
    <name evidence="2" type="ORF">HZI73_21015</name>
</gene>
<dbReference type="GO" id="GO:0005975">
    <property type="term" value="P:carbohydrate metabolic process"/>
    <property type="evidence" value="ECO:0007669"/>
    <property type="project" value="InterPro"/>
</dbReference>
<dbReference type="EMBL" id="CP058649">
    <property type="protein sequence ID" value="QUI24631.1"/>
    <property type="molecule type" value="Genomic_DNA"/>
</dbReference>